<evidence type="ECO:0000313" key="3">
    <source>
        <dbReference type="EMBL" id="KAF4395377.1"/>
    </source>
</evidence>
<comment type="caution">
    <text evidence="2">The sequence shown here is derived from an EMBL/GenBank/DDBJ whole genome shotgun (WGS) entry which is preliminary data.</text>
</comment>
<evidence type="ECO:0000313" key="5">
    <source>
        <dbReference type="Proteomes" id="UP000583929"/>
    </source>
</evidence>
<keyword evidence="5" id="KW-1185">Reference proteome</keyword>
<feature type="region of interest" description="Disordered" evidence="1">
    <location>
        <begin position="113"/>
        <end position="133"/>
    </location>
</feature>
<protein>
    <recommendedName>
        <fullName evidence="6">Cotton fiber protein</fullName>
    </recommendedName>
</protein>
<name>A0A7J6EQV5_CANSA</name>
<reference evidence="4 5" key="1">
    <citation type="journal article" date="2020" name="bioRxiv">
        <title>Sequence and annotation of 42 cannabis genomes reveals extensive copy number variation in cannabinoid synthesis and pathogen resistance genes.</title>
        <authorList>
            <person name="Mckernan K.J."/>
            <person name="Helbert Y."/>
            <person name="Kane L.T."/>
            <person name="Ebling H."/>
            <person name="Zhang L."/>
            <person name="Liu B."/>
            <person name="Eaton Z."/>
            <person name="Mclaughlin S."/>
            <person name="Kingan S."/>
            <person name="Baybayan P."/>
            <person name="Concepcion G."/>
            <person name="Jordan M."/>
            <person name="Riva A."/>
            <person name="Barbazuk W."/>
            <person name="Harkins T."/>
        </authorList>
    </citation>
    <scope>NUCLEOTIDE SEQUENCE [LARGE SCALE GENOMIC DNA]</scope>
    <source>
        <strain evidence="4 5">cv. Jamaican Lion 4</strain>
        <strain evidence="3">Father</strain>
        <strain evidence="2">Mother</strain>
        <tissue evidence="2">Leaf</tissue>
    </source>
</reference>
<dbReference type="EMBL" id="JAATIP010000198">
    <property type="protein sequence ID" value="KAF4360802.1"/>
    <property type="molecule type" value="Genomic_DNA"/>
</dbReference>
<feature type="compositionally biased region" description="Acidic residues" evidence="1">
    <location>
        <begin position="113"/>
        <end position="130"/>
    </location>
</feature>
<organism evidence="2 4">
    <name type="scientific">Cannabis sativa</name>
    <name type="common">Hemp</name>
    <name type="synonym">Marijuana</name>
    <dbReference type="NCBI Taxonomy" id="3483"/>
    <lineage>
        <taxon>Eukaryota</taxon>
        <taxon>Viridiplantae</taxon>
        <taxon>Streptophyta</taxon>
        <taxon>Embryophyta</taxon>
        <taxon>Tracheophyta</taxon>
        <taxon>Spermatophyta</taxon>
        <taxon>Magnoliopsida</taxon>
        <taxon>eudicotyledons</taxon>
        <taxon>Gunneridae</taxon>
        <taxon>Pentapetalae</taxon>
        <taxon>rosids</taxon>
        <taxon>fabids</taxon>
        <taxon>Rosales</taxon>
        <taxon>Cannabaceae</taxon>
        <taxon>Cannabis</taxon>
    </lineage>
</organism>
<evidence type="ECO:0008006" key="6">
    <source>
        <dbReference type="Google" id="ProtNLM"/>
    </source>
</evidence>
<dbReference type="Proteomes" id="UP000525078">
    <property type="component" value="Unassembled WGS sequence"/>
</dbReference>
<dbReference type="PANTHER" id="PTHR33265:SF10">
    <property type="entry name" value="OS01G0133200 PROTEIN"/>
    <property type="match status" value="1"/>
</dbReference>
<dbReference type="PANTHER" id="PTHR33265">
    <property type="entry name" value="AVR9/CF-9 RAPIDLY ELICITED PROTEIN-RELATED"/>
    <property type="match status" value="1"/>
</dbReference>
<accession>A0A7J6EQV5</accession>
<evidence type="ECO:0000313" key="2">
    <source>
        <dbReference type="EMBL" id="KAF4360802.1"/>
    </source>
</evidence>
<dbReference type="AlphaFoldDB" id="A0A7J6EQV5"/>
<dbReference type="Proteomes" id="UP000583929">
    <property type="component" value="Unassembled WGS sequence"/>
</dbReference>
<evidence type="ECO:0000313" key="4">
    <source>
        <dbReference type="Proteomes" id="UP000525078"/>
    </source>
</evidence>
<sequence length="154" mass="18491">MLKVSIFMAKMRKPIIPKLVVFMKSQKLVRNFKVNLVQNHKKYYYNYGYITDYEFSPSKTHPLIGYQRKQKHQNQLGFGISLQRVYSMLFLCNNFPAVDEEIKVNCGALDWDDHDEEEEEEEEEEEDDGSIDLRAEKFIERFYEEMKMQRQVSL</sequence>
<dbReference type="Pfam" id="PF05553">
    <property type="entry name" value="DUF761"/>
    <property type="match status" value="1"/>
</dbReference>
<dbReference type="InterPro" id="IPR008480">
    <property type="entry name" value="DUF761_pln"/>
</dbReference>
<dbReference type="EMBL" id="JAATIQ010000040">
    <property type="protein sequence ID" value="KAF4395377.1"/>
    <property type="molecule type" value="Genomic_DNA"/>
</dbReference>
<gene>
    <name evidence="2" type="ORF">F8388_015125</name>
    <name evidence="3" type="ORF">G4B88_010841</name>
</gene>
<proteinExistence type="predicted"/>
<evidence type="ECO:0000256" key="1">
    <source>
        <dbReference type="SAM" id="MobiDB-lite"/>
    </source>
</evidence>